<dbReference type="GO" id="GO:0003979">
    <property type="term" value="F:UDP-glucose 6-dehydrogenase activity"/>
    <property type="evidence" value="ECO:0007669"/>
    <property type="project" value="UniProtKB-EC"/>
</dbReference>
<evidence type="ECO:0000256" key="5">
    <source>
        <dbReference type="ARBA" id="ARBA00023002"/>
    </source>
</evidence>
<evidence type="ECO:0000256" key="7">
    <source>
        <dbReference type="ARBA" id="ARBA00047473"/>
    </source>
</evidence>
<reference evidence="13" key="1">
    <citation type="submission" date="2021-01" db="EMBL/GenBank/DDBJ databases">
        <authorList>
            <person name="Corre E."/>
            <person name="Pelletier E."/>
            <person name="Niang G."/>
            <person name="Scheremetjew M."/>
            <person name="Finn R."/>
            <person name="Kale V."/>
            <person name="Holt S."/>
            <person name="Cochrane G."/>
            <person name="Meng A."/>
            <person name="Brown T."/>
            <person name="Cohen L."/>
        </authorList>
    </citation>
    <scope>NUCLEOTIDE SEQUENCE</scope>
    <source>
        <strain evidence="13">UTEX LB 985</strain>
    </source>
</reference>
<accession>A0A7S2J944</accession>
<comment type="similarity">
    <text evidence="2 8">Belongs to the UDP-glucose/GDP-mannose dehydrogenase family.</text>
</comment>
<comment type="catalytic activity">
    <reaction evidence="7 8">
        <text>UDP-alpha-D-glucose + 2 NAD(+) + H2O = UDP-alpha-D-glucuronate + 2 NADH + 3 H(+)</text>
        <dbReference type="Rhea" id="RHEA:23596"/>
        <dbReference type="ChEBI" id="CHEBI:15377"/>
        <dbReference type="ChEBI" id="CHEBI:15378"/>
        <dbReference type="ChEBI" id="CHEBI:57540"/>
        <dbReference type="ChEBI" id="CHEBI:57945"/>
        <dbReference type="ChEBI" id="CHEBI:58052"/>
        <dbReference type="ChEBI" id="CHEBI:58885"/>
        <dbReference type="EC" id="1.1.1.22"/>
    </reaction>
</comment>
<evidence type="ECO:0000256" key="6">
    <source>
        <dbReference type="ARBA" id="ARBA00023027"/>
    </source>
</evidence>
<dbReference type="Pfam" id="PF03720">
    <property type="entry name" value="UDPG_MGDP_dh_C"/>
    <property type="match status" value="1"/>
</dbReference>
<dbReference type="FunFam" id="1.20.5.100:FF:000001">
    <property type="entry name" value="UDP-glucose 6-dehydrogenase"/>
    <property type="match status" value="1"/>
</dbReference>
<dbReference type="InterPro" id="IPR008927">
    <property type="entry name" value="6-PGluconate_DH-like_C_sf"/>
</dbReference>
<dbReference type="SUPFAM" id="SSF51735">
    <property type="entry name" value="NAD(P)-binding Rossmann-fold domains"/>
    <property type="match status" value="1"/>
</dbReference>
<keyword evidence="6 8" id="KW-0520">NAD</keyword>
<feature type="binding site" evidence="10">
    <location>
        <position position="417"/>
    </location>
    <ligand>
        <name>substrate</name>
    </ligand>
</feature>
<feature type="binding site" evidence="11">
    <location>
        <position position="328"/>
    </location>
    <ligand>
        <name>NAD(+)</name>
        <dbReference type="ChEBI" id="CHEBI:57540"/>
    </ligand>
</feature>
<feature type="binding site" evidence="11">
    <location>
        <begin position="67"/>
        <end position="71"/>
    </location>
    <ligand>
        <name>NAD(+)</name>
        <dbReference type="ChEBI" id="CHEBI:57540"/>
    </ligand>
</feature>
<evidence type="ECO:0000256" key="1">
    <source>
        <dbReference type="ARBA" id="ARBA00004701"/>
    </source>
</evidence>
<dbReference type="PIRSF" id="PIRSF000124">
    <property type="entry name" value="UDPglc_GDPman_dh"/>
    <property type="match status" value="1"/>
</dbReference>
<feature type="binding site" evidence="11">
    <location>
        <position position="19"/>
    </location>
    <ligand>
        <name>NAD(+)</name>
        <dbReference type="ChEBI" id="CHEBI:57540"/>
    </ligand>
</feature>
<feature type="binding site" evidence="10">
    <location>
        <begin position="202"/>
        <end position="206"/>
    </location>
    <ligand>
        <name>substrate</name>
    </ligand>
</feature>
<dbReference type="NCBIfam" id="TIGR03026">
    <property type="entry name" value="NDP-sugDHase"/>
    <property type="match status" value="1"/>
</dbReference>
<evidence type="ECO:0000256" key="8">
    <source>
        <dbReference type="PIRNR" id="PIRNR000124"/>
    </source>
</evidence>
<dbReference type="EC" id="1.1.1.22" evidence="3 8"/>
<feature type="binding site" evidence="11">
    <location>
        <position position="147"/>
    </location>
    <ligand>
        <name>NAD(+)</name>
        <dbReference type="ChEBI" id="CHEBI:57540"/>
    </ligand>
</feature>
<dbReference type="GO" id="GO:0051287">
    <property type="term" value="F:NAD binding"/>
    <property type="evidence" value="ECO:0007669"/>
    <property type="project" value="InterPro"/>
</dbReference>
<dbReference type="Pfam" id="PF00984">
    <property type="entry name" value="UDPG_MGDP_dh"/>
    <property type="match status" value="1"/>
</dbReference>
<feature type="binding site" evidence="11">
    <location>
        <begin position="258"/>
        <end position="261"/>
    </location>
    <ligand>
        <name>NAD(+)</name>
        <dbReference type="ChEBI" id="CHEBI:57540"/>
    </ligand>
</feature>
<evidence type="ECO:0000259" key="12">
    <source>
        <dbReference type="SMART" id="SM00984"/>
    </source>
</evidence>
<dbReference type="SUPFAM" id="SSF48179">
    <property type="entry name" value="6-phosphogluconate dehydrogenase C-terminal domain-like"/>
    <property type="match status" value="1"/>
</dbReference>
<dbReference type="EMBL" id="HBGU01076314">
    <property type="protein sequence ID" value="CAD9541262.1"/>
    <property type="molecule type" value="Transcribed_RNA"/>
</dbReference>
<dbReference type="InterPro" id="IPR017476">
    <property type="entry name" value="UDP-Glc/GDP-Man"/>
</dbReference>
<feature type="domain" description="UDP-glucose/GDP-mannose dehydrogenase C-terminal" evidence="12">
    <location>
        <begin position="314"/>
        <end position="422"/>
    </location>
</feature>
<feature type="active site" description="Nucleophile" evidence="9">
    <location>
        <position position="258"/>
    </location>
</feature>
<evidence type="ECO:0000256" key="3">
    <source>
        <dbReference type="ARBA" id="ARBA00012954"/>
    </source>
</evidence>
<feature type="binding site" evidence="10">
    <location>
        <begin position="143"/>
        <end position="147"/>
    </location>
    <ligand>
        <name>substrate</name>
    </ligand>
</feature>
<evidence type="ECO:0000256" key="2">
    <source>
        <dbReference type="ARBA" id="ARBA00006601"/>
    </source>
</evidence>
<dbReference type="InterPro" id="IPR028356">
    <property type="entry name" value="UDPglc_DH_euk"/>
</dbReference>
<dbReference type="PANTHER" id="PTHR11374:SF3">
    <property type="entry name" value="UDP-GLUCOSE 6-DEHYDROGENASE"/>
    <property type="match status" value="1"/>
</dbReference>
<comment type="pathway">
    <text evidence="1">Nucleotide-sugar biosynthesis; UDP-alpha-D-glucuronate biosynthesis; UDP-alpha-D-glucuronate from UDP-alpha-D-glucose: step 1/1.</text>
</comment>
<dbReference type="SUPFAM" id="SSF52413">
    <property type="entry name" value="UDP-glucose/GDP-mannose dehydrogenase C-terminal domain"/>
    <property type="match status" value="1"/>
</dbReference>
<dbReference type="GO" id="GO:0005634">
    <property type="term" value="C:nucleus"/>
    <property type="evidence" value="ECO:0007669"/>
    <property type="project" value="TreeGrafter"/>
</dbReference>
<protein>
    <recommendedName>
        <fullName evidence="4 8">UDP-glucose 6-dehydrogenase</fullName>
        <ecNumber evidence="3 8">1.1.1.22</ecNumber>
    </recommendedName>
</protein>
<name>A0A7S2J944_9EUKA</name>
<evidence type="ECO:0000256" key="10">
    <source>
        <dbReference type="PIRSR" id="PIRSR500133-2"/>
    </source>
</evidence>
<dbReference type="GO" id="GO:0006065">
    <property type="term" value="P:UDP-glucuronate biosynthetic process"/>
    <property type="evidence" value="ECO:0007669"/>
    <property type="project" value="UniProtKB-UniPathway"/>
</dbReference>
<evidence type="ECO:0000256" key="4">
    <source>
        <dbReference type="ARBA" id="ARBA00015132"/>
    </source>
</evidence>
<dbReference type="GO" id="GO:0006024">
    <property type="term" value="P:glycosaminoglycan biosynthetic process"/>
    <property type="evidence" value="ECO:0007669"/>
    <property type="project" value="TreeGrafter"/>
</dbReference>
<sequence length="442" mass="48182">MAKMCPEIKVTVTDLNERRIAAWNSSNLPIYEPGLQEVVEEARGRNLFFSTDIDAAIRECSIIFVSVATPTKTSGIGAGEAADLTYWELAARRIASVCVASGDKSPKIIVEKSTVPVKTADAMAAVMAASCKGTDFQVLSNPEFLAEGTAIEDLFKPDRVLVGGPTTPQGDAAVQYLANVYRKWVASSQVLTTNLWSAELSKLTANAFLAQRISSINSISALCEVTGANVSEVANAIGVDTRIGAKFLKASVGFGGSCFQKDILNLVYLCRSFGLPEVADYWHQVIVMNDWQKQRFATNMVSKMFNTVSGKKIAILGFAFKKDTGDTRETPAIDVCKSLMAEKANIAIYDPKVSREQIYSDLGKETIDTVEIDDDAYIACAGAHAVAILTEWDEFKTLDFQRIYDSMQKPAFMFDGRNIVNLEELEAMGFDCWAVGKAKAPK</sequence>
<evidence type="ECO:0000313" key="13">
    <source>
        <dbReference type="EMBL" id="CAD9541262.1"/>
    </source>
</evidence>
<dbReference type="SMART" id="SM00984">
    <property type="entry name" value="UDPG_MGDP_dh_C"/>
    <property type="match status" value="1"/>
</dbReference>
<gene>
    <name evidence="13" type="ORF">CBRE1094_LOCUS41610</name>
</gene>
<dbReference type="Gene3D" id="3.40.50.720">
    <property type="entry name" value="NAD(P)-binding Rossmann-like Domain"/>
    <property type="match status" value="2"/>
</dbReference>
<dbReference type="InterPro" id="IPR036291">
    <property type="entry name" value="NAD(P)-bd_dom_sf"/>
</dbReference>
<dbReference type="Pfam" id="PF03721">
    <property type="entry name" value="UDPG_MGDP_dh_N"/>
    <property type="match status" value="1"/>
</dbReference>
<dbReference type="InterPro" id="IPR036220">
    <property type="entry name" value="UDP-Glc/GDP-Man_DH_C_sf"/>
</dbReference>
<feature type="binding site" evidence="10">
    <location>
        <begin position="249"/>
        <end position="255"/>
    </location>
    <ligand>
        <name>substrate</name>
    </ligand>
</feature>
<feature type="binding site" evidence="11">
    <location>
        <position position="14"/>
    </location>
    <ligand>
        <name>NAD(+)</name>
        <dbReference type="ChEBI" id="CHEBI:57540"/>
    </ligand>
</feature>
<evidence type="ECO:0000256" key="11">
    <source>
        <dbReference type="PIRSR" id="PIRSR500133-3"/>
    </source>
</evidence>
<evidence type="ECO:0000256" key="9">
    <source>
        <dbReference type="PIRSR" id="PIRSR500133-1"/>
    </source>
</evidence>
<dbReference type="PANTHER" id="PTHR11374">
    <property type="entry name" value="UDP-GLUCOSE DEHYDROGENASE/UDP-MANNAC DEHYDROGENASE"/>
    <property type="match status" value="1"/>
</dbReference>
<dbReference type="FunFam" id="3.40.50.720:FF:000032">
    <property type="entry name" value="UDP-glucose 6-dehydrogenase"/>
    <property type="match status" value="1"/>
</dbReference>
<keyword evidence="5 8" id="KW-0560">Oxidoreductase</keyword>
<dbReference type="InterPro" id="IPR001732">
    <property type="entry name" value="UDP-Glc/GDP-Man_DH_N"/>
</dbReference>
<dbReference type="Gene3D" id="1.20.5.100">
    <property type="entry name" value="Cytochrome c1, transmembrane anchor, C-terminal"/>
    <property type="match status" value="1"/>
</dbReference>
<dbReference type="UniPathway" id="UPA00038">
    <property type="reaction ID" value="UER00491"/>
</dbReference>
<dbReference type="InterPro" id="IPR014027">
    <property type="entry name" value="UDP-Glc/GDP-Man_DH_C"/>
</dbReference>
<dbReference type="FunFam" id="3.40.50.720:FF:000114">
    <property type="entry name" value="UDP-glucose 6-dehydrogenase"/>
    <property type="match status" value="1"/>
</dbReference>
<dbReference type="PIRSF" id="PIRSF500133">
    <property type="entry name" value="UDPglc_DH_euk"/>
    <property type="match status" value="1"/>
</dbReference>
<organism evidence="13">
    <name type="scientific">Haptolina brevifila</name>
    <dbReference type="NCBI Taxonomy" id="156173"/>
    <lineage>
        <taxon>Eukaryota</taxon>
        <taxon>Haptista</taxon>
        <taxon>Haptophyta</taxon>
        <taxon>Prymnesiophyceae</taxon>
        <taxon>Prymnesiales</taxon>
        <taxon>Prymnesiaceae</taxon>
        <taxon>Haptolina</taxon>
    </lineage>
</organism>
<feature type="binding site" evidence="10">
    <location>
        <begin position="320"/>
        <end position="321"/>
    </location>
    <ligand>
        <name>substrate</name>
    </ligand>
</feature>
<dbReference type="InterPro" id="IPR014026">
    <property type="entry name" value="UDP-Glc/GDP-Man_DH_dimer"/>
</dbReference>
<feature type="binding site" evidence="10">
    <location>
        <position position="242"/>
    </location>
    <ligand>
        <name>substrate</name>
    </ligand>
</feature>
<feature type="binding site" evidence="11">
    <location>
        <begin position="113"/>
        <end position="114"/>
    </location>
    <ligand>
        <name>NAD(+)</name>
        <dbReference type="ChEBI" id="CHEBI:57540"/>
    </ligand>
</feature>
<proteinExistence type="inferred from homology"/>
<dbReference type="AlphaFoldDB" id="A0A7S2J944"/>